<dbReference type="Proteomes" id="UP000438760">
    <property type="component" value="Unassembled WGS sequence"/>
</dbReference>
<evidence type="ECO:0000256" key="5">
    <source>
        <dbReference type="ARBA" id="ARBA00012229"/>
    </source>
</evidence>
<dbReference type="GO" id="GO:0071500">
    <property type="term" value="P:cellular response to nitrosative stress"/>
    <property type="evidence" value="ECO:0007669"/>
    <property type="project" value="TreeGrafter"/>
</dbReference>
<comment type="similarity">
    <text evidence="4">Belongs to the globin family. Two-domain flavohemoproteins subfamily.</text>
</comment>
<evidence type="ECO:0000256" key="15">
    <source>
        <dbReference type="ARBA" id="ARBA00023027"/>
    </source>
</evidence>
<reference evidence="24 25" key="1">
    <citation type="submission" date="2019-11" db="EMBL/GenBank/DDBJ databases">
        <title>Genome of Strain BIT-d1.</title>
        <authorList>
            <person name="Yang Y."/>
        </authorList>
    </citation>
    <scope>NUCLEOTIDE SEQUENCE [LARGE SCALE GENOMIC DNA]</scope>
    <source>
        <strain evidence="24 25">BIT-d1</strain>
    </source>
</reference>
<dbReference type="InterPro" id="IPR017927">
    <property type="entry name" value="FAD-bd_FR_type"/>
</dbReference>
<evidence type="ECO:0000259" key="22">
    <source>
        <dbReference type="PROSITE" id="PS01033"/>
    </source>
</evidence>
<dbReference type="PRINTS" id="PR00410">
    <property type="entry name" value="PHEHYDRXLASE"/>
</dbReference>
<evidence type="ECO:0000256" key="9">
    <source>
        <dbReference type="ARBA" id="ARBA00022630"/>
    </source>
</evidence>
<dbReference type="InterPro" id="IPR001709">
    <property type="entry name" value="Flavoprot_Pyr_Nucl_cyt_Rdtase"/>
</dbReference>
<dbReference type="Gene3D" id="1.10.490.10">
    <property type="entry name" value="Globins"/>
    <property type="match status" value="1"/>
</dbReference>
<dbReference type="GO" id="GO:0071949">
    <property type="term" value="F:FAD binding"/>
    <property type="evidence" value="ECO:0007669"/>
    <property type="project" value="TreeGrafter"/>
</dbReference>
<comment type="catalytic activity">
    <reaction evidence="20">
        <text>2 nitric oxide + NADPH + 2 O2 = 2 nitrate + NADP(+) + H(+)</text>
        <dbReference type="Rhea" id="RHEA:19465"/>
        <dbReference type="ChEBI" id="CHEBI:15378"/>
        <dbReference type="ChEBI" id="CHEBI:15379"/>
        <dbReference type="ChEBI" id="CHEBI:16480"/>
        <dbReference type="ChEBI" id="CHEBI:17632"/>
        <dbReference type="ChEBI" id="CHEBI:57783"/>
        <dbReference type="ChEBI" id="CHEBI:58349"/>
        <dbReference type="EC" id="1.14.12.17"/>
    </reaction>
</comment>
<evidence type="ECO:0000256" key="10">
    <source>
        <dbReference type="ARBA" id="ARBA00022723"/>
    </source>
</evidence>
<dbReference type="GO" id="GO:0005344">
    <property type="term" value="F:oxygen carrier activity"/>
    <property type="evidence" value="ECO:0007669"/>
    <property type="project" value="UniProtKB-KW"/>
</dbReference>
<keyword evidence="9" id="KW-0285">Flavoprotein</keyword>
<dbReference type="Pfam" id="PF00042">
    <property type="entry name" value="Globin"/>
    <property type="match status" value="1"/>
</dbReference>
<dbReference type="CDD" id="cd14779">
    <property type="entry name" value="FHP_Ae-globin-like"/>
    <property type="match status" value="1"/>
</dbReference>
<organism evidence="24 25">
    <name type="scientific">Myroides albus</name>
    <dbReference type="NCBI Taxonomy" id="2562892"/>
    <lineage>
        <taxon>Bacteria</taxon>
        <taxon>Pseudomonadati</taxon>
        <taxon>Bacteroidota</taxon>
        <taxon>Flavobacteriia</taxon>
        <taxon>Flavobacteriales</taxon>
        <taxon>Flavobacteriaceae</taxon>
        <taxon>Myroides</taxon>
    </lineage>
</organism>
<evidence type="ECO:0000256" key="14">
    <source>
        <dbReference type="ARBA" id="ARBA00023004"/>
    </source>
</evidence>
<evidence type="ECO:0000256" key="6">
    <source>
        <dbReference type="ARBA" id="ARBA00014637"/>
    </source>
</evidence>
<gene>
    <name evidence="24" type="primary">hmpA</name>
    <name evidence="24" type="ORF">GJV76_03415</name>
</gene>
<dbReference type="EC" id="1.14.12.17" evidence="5"/>
<keyword evidence="21" id="KW-0813">Transport</keyword>
<dbReference type="InterPro" id="IPR001433">
    <property type="entry name" value="OxRdtase_FAD/NAD-bd"/>
</dbReference>
<evidence type="ECO:0000259" key="23">
    <source>
        <dbReference type="PROSITE" id="PS51384"/>
    </source>
</evidence>
<keyword evidence="10" id="KW-0479">Metal-binding</keyword>
<keyword evidence="8 21" id="KW-0561">Oxygen transport</keyword>
<comment type="caution">
    <text evidence="24">The sequence shown here is derived from an EMBL/GenBank/DDBJ whole genome shotgun (WGS) entry which is preliminary data.</text>
</comment>
<dbReference type="RefSeq" id="WP_155091244.1">
    <property type="nucleotide sequence ID" value="NZ_CP102754.1"/>
</dbReference>
<evidence type="ECO:0000256" key="4">
    <source>
        <dbReference type="ARBA" id="ARBA00008414"/>
    </source>
</evidence>
<comment type="similarity">
    <text evidence="3">In the C-terminal section; belongs to the flavoprotein pyridine nucleotide cytochrome reductase family.</text>
</comment>
<dbReference type="InterPro" id="IPR017938">
    <property type="entry name" value="Riboflavin_synthase-like_b-brl"/>
</dbReference>
<dbReference type="SUPFAM" id="SSF52343">
    <property type="entry name" value="Ferredoxin reductase-like, C-terminal NADP-linked domain"/>
    <property type="match status" value="1"/>
</dbReference>
<keyword evidence="14" id="KW-0408">Iron</keyword>
<comment type="cofactor">
    <cofactor evidence="2">
        <name>FAD</name>
        <dbReference type="ChEBI" id="CHEBI:57692"/>
    </cofactor>
</comment>
<keyword evidence="15" id="KW-0520">NAD</keyword>
<proteinExistence type="inferred from homology"/>
<dbReference type="InterPro" id="IPR012292">
    <property type="entry name" value="Globin/Proto"/>
</dbReference>
<evidence type="ECO:0000256" key="21">
    <source>
        <dbReference type="RuleBase" id="RU000356"/>
    </source>
</evidence>
<dbReference type="Pfam" id="PF00175">
    <property type="entry name" value="NAD_binding_1"/>
    <property type="match status" value="1"/>
</dbReference>
<dbReference type="InterPro" id="IPR009050">
    <property type="entry name" value="Globin-like_sf"/>
</dbReference>
<dbReference type="Gene3D" id="3.40.50.80">
    <property type="entry name" value="Nucleotide-binding domain of ferredoxin-NADP reductase (FNR) module"/>
    <property type="match status" value="1"/>
</dbReference>
<evidence type="ECO:0000256" key="19">
    <source>
        <dbReference type="ARBA" id="ARBA00048649"/>
    </source>
</evidence>
<keyword evidence="7 21" id="KW-0349">Heme</keyword>
<dbReference type="PANTHER" id="PTHR43396:SF3">
    <property type="entry name" value="FLAVOHEMOPROTEIN"/>
    <property type="match status" value="1"/>
</dbReference>
<dbReference type="AlphaFoldDB" id="A0A6I3LJ33"/>
<keyword evidence="25" id="KW-1185">Reference proteome</keyword>
<evidence type="ECO:0000313" key="24">
    <source>
        <dbReference type="EMBL" id="MTG97190.1"/>
    </source>
</evidence>
<dbReference type="PRINTS" id="PR00371">
    <property type="entry name" value="FPNCR"/>
</dbReference>
<evidence type="ECO:0000256" key="2">
    <source>
        <dbReference type="ARBA" id="ARBA00001974"/>
    </source>
</evidence>
<evidence type="ECO:0000313" key="25">
    <source>
        <dbReference type="Proteomes" id="UP000438760"/>
    </source>
</evidence>
<dbReference type="GO" id="GO:0008941">
    <property type="term" value="F:nitric oxide dioxygenase NAD(P)H activity"/>
    <property type="evidence" value="ECO:0007669"/>
    <property type="project" value="UniProtKB-EC"/>
</dbReference>
<keyword evidence="12" id="KW-0521">NADP</keyword>
<evidence type="ECO:0000256" key="20">
    <source>
        <dbReference type="ARBA" id="ARBA00049433"/>
    </source>
</evidence>
<evidence type="ECO:0000256" key="12">
    <source>
        <dbReference type="ARBA" id="ARBA00022857"/>
    </source>
</evidence>
<keyword evidence="11" id="KW-0274">FAD</keyword>
<evidence type="ECO:0000256" key="13">
    <source>
        <dbReference type="ARBA" id="ARBA00023002"/>
    </source>
</evidence>
<evidence type="ECO:0000256" key="8">
    <source>
        <dbReference type="ARBA" id="ARBA00022621"/>
    </source>
</evidence>
<comment type="catalytic activity">
    <reaction evidence="19">
        <text>2 nitric oxide + NADH + 2 O2 = 2 nitrate + NAD(+) + H(+)</text>
        <dbReference type="Rhea" id="RHEA:19469"/>
        <dbReference type="ChEBI" id="CHEBI:15378"/>
        <dbReference type="ChEBI" id="CHEBI:15379"/>
        <dbReference type="ChEBI" id="CHEBI:16480"/>
        <dbReference type="ChEBI" id="CHEBI:17632"/>
        <dbReference type="ChEBI" id="CHEBI:57540"/>
        <dbReference type="ChEBI" id="CHEBI:57945"/>
        <dbReference type="EC" id="1.14.12.17"/>
    </reaction>
</comment>
<comment type="cofactor">
    <cofactor evidence="1">
        <name>heme b</name>
        <dbReference type="ChEBI" id="CHEBI:60344"/>
    </cofactor>
</comment>
<dbReference type="CDD" id="cd06184">
    <property type="entry name" value="flavohem_like_fad_nad_binding"/>
    <property type="match status" value="1"/>
</dbReference>
<dbReference type="Gene3D" id="2.40.30.10">
    <property type="entry name" value="Translation factors"/>
    <property type="match status" value="1"/>
</dbReference>
<evidence type="ECO:0000256" key="18">
    <source>
        <dbReference type="ARBA" id="ARBA00033187"/>
    </source>
</evidence>
<dbReference type="GO" id="GO:0046210">
    <property type="term" value="P:nitric oxide catabolic process"/>
    <property type="evidence" value="ECO:0007669"/>
    <property type="project" value="TreeGrafter"/>
</dbReference>
<accession>A0A6I3LJ33</accession>
<dbReference type="EMBL" id="WMJX01000004">
    <property type="protein sequence ID" value="MTG97190.1"/>
    <property type="molecule type" value="Genomic_DNA"/>
</dbReference>
<dbReference type="GO" id="GO:0019825">
    <property type="term" value="F:oxygen binding"/>
    <property type="evidence" value="ECO:0007669"/>
    <property type="project" value="InterPro"/>
</dbReference>
<dbReference type="OrthoDB" id="9801223at2"/>
<sequence>MLTGEQKQLILATVPLLRERGLELTKHFYLRMFDHHPELKNVFNMGNQRAGKQQMALAMAVLGYAENISQPEKLMSVVDLIGHKHASLHIQPEQYEIVGTHLLASIKEVLGSAATSEIVQAWAVAYQQLADIMIGHERKIYHAKENEQNNWVGWKEFVIKSKVEESDEITSFYLVPKDGALVALHQPGQYISVKVFLEQIGLEQIRQYSISCAPNHEYYRISVKREVGKQLDMNGLISNYLHDHVNEADSIMISSPSGNFVLQENNRDKVFISGGIGQTPLLSMLEAIELSGNTQENIVWIHGCRNKEVQAFKDKLNYISNNCAQVMPIYFYDQTPTESIQASVYSGIVDLFAIKEYTFDSNADYYLCGPRPFLDKQLRDLKAMNINEQQIFYEEFSPASLV</sequence>
<dbReference type="InterPro" id="IPR039261">
    <property type="entry name" value="FNR_nucleotide-bd"/>
</dbReference>
<dbReference type="FunFam" id="1.10.490.10:FF:000003">
    <property type="entry name" value="Flavohemoprotein"/>
    <property type="match status" value="1"/>
</dbReference>
<feature type="domain" description="FAD-binding FR-type" evidence="23">
    <location>
        <begin position="152"/>
        <end position="263"/>
    </location>
</feature>
<evidence type="ECO:0000256" key="16">
    <source>
        <dbReference type="ARBA" id="ARBA00030024"/>
    </source>
</evidence>
<dbReference type="GO" id="GO:0020037">
    <property type="term" value="F:heme binding"/>
    <property type="evidence" value="ECO:0007669"/>
    <property type="project" value="InterPro"/>
</dbReference>
<dbReference type="SUPFAM" id="SSF46458">
    <property type="entry name" value="Globin-like"/>
    <property type="match status" value="1"/>
</dbReference>
<dbReference type="InterPro" id="IPR000971">
    <property type="entry name" value="Globin"/>
</dbReference>
<dbReference type="FunFam" id="2.40.30.10:FF:000034">
    <property type="entry name" value="Flavohemoprotein"/>
    <property type="match status" value="1"/>
</dbReference>
<protein>
    <recommendedName>
        <fullName evidence="6">Flavohemoprotein</fullName>
        <ecNumber evidence="5">1.14.12.17</ecNumber>
    </recommendedName>
    <alternativeName>
        <fullName evidence="17">Flavohemoglobin</fullName>
    </alternativeName>
    <alternativeName>
        <fullName evidence="16">Hemoglobin-like protein</fullName>
    </alternativeName>
    <alternativeName>
        <fullName evidence="18">Nitric oxide dioxygenase</fullName>
    </alternativeName>
</protein>
<dbReference type="PANTHER" id="PTHR43396">
    <property type="entry name" value="FLAVOHEMOPROTEIN"/>
    <property type="match status" value="1"/>
</dbReference>
<evidence type="ECO:0000256" key="17">
    <source>
        <dbReference type="ARBA" id="ARBA00030929"/>
    </source>
</evidence>
<evidence type="ECO:0000256" key="3">
    <source>
        <dbReference type="ARBA" id="ARBA00006401"/>
    </source>
</evidence>
<name>A0A6I3LJ33_9FLAO</name>
<evidence type="ECO:0000256" key="1">
    <source>
        <dbReference type="ARBA" id="ARBA00001970"/>
    </source>
</evidence>
<dbReference type="PROSITE" id="PS51384">
    <property type="entry name" value="FAD_FR"/>
    <property type="match status" value="1"/>
</dbReference>
<dbReference type="GO" id="GO:0046872">
    <property type="term" value="F:metal ion binding"/>
    <property type="evidence" value="ECO:0007669"/>
    <property type="project" value="UniProtKB-KW"/>
</dbReference>
<evidence type="ECO:0000256" key="7">
    <source>
        <dbReference type="ARBA" id="ARBA00022617"/>
    </source>
</evidence>
<dbReference type="SUPFAM" id="SSF63380">
    <property type="entry name" value="Riboflavin synthase domain-like"/>
    <property type="match status" value="1"/>
</dbReference>
<dbReference type="PROSITE" id="PS01033">
    <property type="entry name" value="GLOBIN"/>
    <property type="match status" value="1"/>
</dbReference>
<dbReference type="NCBIfam" id="NF009805">
    <property type="entry name" value="PRK13289.1"/>
    <property type="match status" value="1"/>
</dbReference>
<evidence type="ECO:0000256" key="11">
    <source>
        <dbReference type="ARBA" id="ARBA00022827"/>
    </source>
</evidence>
<feature type="domain" description="Globin" evidence="22">
    <location>
        <begin position="1"/>
        <end position="138"/>
    </location>
</feature>
<keyword evidence="13 24" id="KW-0560">Oxidoreductase</keyword>